<evidence type="ECO:0000313" key="14">
    <source>
        <dbReference type="EMBL" id="KRN33861.1"/>
    </source>
</evidence>
<feature type="transmembrane region" description="Helical" evidence="11">
    <location>
        <begin position="304"/>
        <end position="324"/>
    </location>
</feature>
<keyword evidence="7 11" id="KW-0862">Zinc</keyword>
<keyword evidence="9 11" id="KW-0482">Metalloprotease</keyword>
<comment type="subcellular location">
    <subcellularLocation>
        <location evidence="2">Membrane</location>
        <topology evidence="2">Multi-pass membrane protein</topology>
    </subcellularLocation>
</comment>
<dbReference type="SUPFAM" id="SSF50156">
    <property type="entry name" value="PDZ domain-like"/>
    <property type="match status" value="1"/>
</dbReference>
<dbReference type="EC" id="3.4.24.-" evidence="11"/>
<dbReference type="PROSITE" id="PS50106">
    <property type="entry name" value="PDZ"/>
    <property type="match status" value="1"/>
</dbReference>
<feature type="transmembrane region" description="Helical" evidence="11">
    <location>
        <begin position="6"/>
        <end position="25"/>
    </location>
</feature>
<evidence type="ECO:0000256" key="11">
    <source>
        <dbReference type="RuleBase" id="RU362031"/>
    </source>
</evidence>
<evidence type="ECO:0000256" key="6">
    <source>
        <dbReference type="ARBA" id="ARBA00022801"/>
    </source>
</evidence>
<keyword evidence="6 11" id="KW-0378">Hydrolase</keyword>
<evidence type="ECO:0000259" key="12">
    <source>
        <dbReference type="PROSITE" id="PS50106"/>
    </source>
</evidence>
<evidence type="ECO:0000256" key="5">
    <source>
        <dbReference type="ARBA" id="ARBA00022692"/>
    </source>
</evidence>
<dbReference type="NCBIfam" id="TIGR00054">
    <property type="entry name" value="RIP metalloprotease RseP"/>
    <property type="match status" value="1"/>
</dbReference>
<dbReference type="InterPro" id="IPR008915">
    <property type="entry name" value="Peptidase_M50"/>
</dbReference>
<dbReference type="Proteomes" id="UP000051645">
    <property type="component" value="Unassembled WGS sequence"/>
</dbReference>
<dbReference type="GO" id="GO:0046872">
    <property type="term" value="F:metal ion binding"/>
    <property type="evidence" value="ECO:0007669"/>
    <property type="project" value="UniProtKB-KW"/>
</dbReference>
<comment type="similarity">
    <text evidence="3 11">Belongs to the peptidase M50B family.</text>
</comment>
<feature type="domain" description="PDZ" evidence="12">
    <location>
        <begin position="206"/>
        <end position="231"/>
    </location>
</feature>
<evidence type="ECO:0000256" key="3">
    <source>
        <dbReference type="ARBA" id="ARBA00007931"/>
    </source>
</evidence>
<dbReference type="GO" id="GO:0016020">
    <property type="term" value="C:membrane"/>
    <property type="evidence" value="ECO:0007669"/>
    <property type="project" value="UniProtKB-SubCell"/>
</dbReference>
<dbReference type="PATRIC" id="fig|81857.3.peg.499"/>
<keyword evidence="15" id="KW-1185">Reference proteome</keyword>
<dbReference type="Gene3D" id="2.30.42.10">
    <property type="match status" value="1"/>
</dbReference>
<keyword evidence="8 11" id="KW-1133">Transmembrane helix</keyword>
<dbReference type="OrthoDB" id="9782003at2"/>
<evidence type="ECO:0000256" key="9">
    <source>
        <dbReference type="ARBA" id="ARBA00023049"/>
    </source>
</evidence>
<dbReference type="PANTHER" id="PTHR42837">
    <property type="entry name" value="REGULATOR OF SIGMA-E PROTEASE RSEP"/>
    <property type="match status" value="1"/>
</dbReference>
<accession>A0A0R2FLW8</accession>
<proteinExistence type="inferred from homology"/>
<dbReference type="Pfam" id="PF02163">
    <property type="entry name" value="Peptidase_M50"/>
    <property type="match status" value="1"/>
</dbReference>
<feature type="transmembrane region" description="Helical" evidence="11">
    <location>
        <begin position="345"/>
        <end position="367"/>
    </location>
</feature>
<comment type="caution">
    <text evidence="13">The sequence shown here is derived from an EMBL/GenBank/DDBJ whole genome shotgun (WGS) entry which is preliminary data.</text>
</comment>
<comment type="cofactor">
    <cofactor evidence="1 11">
        <name>Zn(2+)</name>
        <dbReference type="ChEBI" id="CHEBI:29105"/>
    </cofactor>
</comment>
<dbReference type="CDD" id="cd06163">
    <property type="entry name" value="S2P-M50_PDZ_RseP-like"/>
    <property type="match status" value="1"/>
</dbReference>
<evidence type="ECO:0000256" key="2">
    <source>
        <dbReference type="ARBA" id="ARBA00004141"/>
    </source>
</evidence>
<name>A0A0R2FLW8_9LACO</name>
<evidence type="ECO:0000313" key="13">
    <source>
        <dbReference type="EMBL" id="KRN29609.1"/>
    </source>
</evidence>
<dbReference type="AlphaFoldDB" id="A0A0R2FLW8"/>
<dbReference type="PANTHER" id="PTHR42837:SF2">
    <property type="entry name" value="MEMBRANE METALLOPROTEASE ARASP2, CHLOROPLASTIC-RELATED"/>
    <property type="match status" value="1"/>
</dbReference>
<organism evidence="13 16">
    <name type="scientific">Lactobacillus selangorensis</name>
    <dbReference type="NCBI Taxonomy" id="81857"/>
    <lineage>
        <taxon>Bacteria</taxon>
        <taxon>Bacillati</taxon>
        <taxon>Bacillota</taxon>
        <taxon>Bacilli</taxon>
        <taxon>Lactobacillales</taxon>
        <taxon>Lactobacillaceae</taxon>
        <taxon>Lactobacillus</taxon>
    </lineage>
</organism>
<dbReference type="InterPro" id="IPR041489">
    <property type="entry name" value="PDZ_6"/>
</dbReference>
<dbReference type="Proteomes" id="UP000051751">
    <property type="component" value="Unassembled WGS sequence"/>
</dbReference>
<dbReference type="InterPro" id="IPR004387">
    <property type="entry name" value="Pept_M50_Zn"/>
</dbReference>
<evidence type="ECO:0000256" key="8">
    <source>
        <dbReference type="ARBA" id="ARBA00022989"/>
    </source>
</evidence>
<dbReference type="GO" id="GO:0006508">
    <property type="term" value="P:proteolysis"/>
    <property type="evidence" value="ECO:0007669"/>
    <property type="project" value="UniProtKB-KW"/>
</dbReference>
<evidence type="ECO:0000256" key="10">
    <source>
        <dbReference type="ARBA" id="ARBA00023136"/>
    </source>
</evidence>
<keyword evidence="5 11" id="KW-0812">Transmembrane</keyword>
<dbReference type="InterPro" id="IPR001478">
    <property type="entry name" value="PDZ"/>
</dbReference>
<evidence type="ECO:0000313" key="16">
    <source>
        <dbReference type="Proteomes" id="UP000051751"/>
    </source>
</evidence>
<keyword evidence="10 11" id="KW-0472">Membrane</keyword>
<dbReference type="Pfam" id="PF17820">
    <property type="entry name" value="PDZ_6"/>
    <property type="match status" value="1"/>
</dbReference>
<sequence>MTTIIAFIIIFGILVIVHEFGHYFFAKKSGILVREFSVGMGPKAFSMRRNGTAYTLRWLPLGGYVRMAGLGDDELELEPGTAVSLLLDDTGKVRTINTSDKVTTVNGIPMQIVKTDLERDLYVEGYENGDESQVKRYFVNHDATIIEEDGTEIQIAPLDVQFQSVSLPKRMMTNFAGPMNNFILAILAFILVGFMQGGPIKDNNEIGQIEANSPAARSGLVAGDRIVAVNGHKTKDFNAYSARISAQPNKKIKVTIDHKGQESVKTIKTTSQTSNKKKVGLIGVSPARDQSLGAKVSYGFTETWSLTTQIFTVLGSFFTGGFSLNKLAGPVGIYSMTNSFASQGLLGLTFFLGYLSLNLGIMNLIPIPALDGGKLLLNLIEAVRGKPVSEEHEGIITLIGVGFLVILMLLVTWNDIQQFFVR</sequence>
<feature type="transmembrane region" description="Helical" evidence="11">
    <location>
        <begin position="175"/>
        <end position="195"/>
    </location>
</feature>
<dbReference type="GO" id="GO:0004222">
    <property type="term" value="F:metalloendopeptidase activity"/>
    <property type="evidence" value="ECO:0007669"/>
    <property type="project" value="InterPro"/>
</dbReference>
<evidence type="ECO:0000256" key="7">
    <source>
        <dbReference type="ARBA" id="ARBA00022833"/>
    </source>
</evidence>
<protein>
    <recommendedName>
        <fullName evidence="11">Zinc metalloprotease</fullName>
        <ecNumber evidence="11">3.4.24.-</ecNumber>
    </recommendedName>
</protein>
<dbReference type="EMBL" id="JQAZ01000001">
    <property type="protein sequence ID" value="KRN33861.1"/>
    <property type="molecule type" value="Genomic_DNA"/>
</dbReference>
<dbReference type="STRING" id="81857.IV38_GL000495"/>
<evidence type="ECO:0000256" key="1">
    <source>
        <dbReference type="ARBA" id="ARBA00001947"/>
    </source>
</evidence>
<gene>
    <name evidence="13" type="ORF">IV38_GL000495</name>
    <name evidence="14" type="ORF">IV40_GL000173</name>
</gene>
<dbReference type="RefSeq" id="WP_057768477.1">
    <property type="nucleotide sequence ID" value="NZ_JQAT01000001.1"/>
</dbReference>
<dbReference type="EMBL" id="JQAT01000001">
    <property type="protein sequence ID" value="KRN29609.1"/>
    <property type="molecule type" value="Genomic_DNA"/>
</dbReference>
<keyword evidence="11" id="KW-0479">Metal-binding</keyword>
<dbReference type="SMART" id="SM00228">
    <property type="entry name" value="PDZ"/>
    <property type="match status" value="1"/>
</dbReference>
<dbReference type="InterPro" id="IPR036034">
    <property type="entry name" value="PDZ_sf"/>
</dbReference>
<evidence type="ECO:0000256" key="4">
    <source>
        <dbReference type="ARBA" id="ARBA00022670"/>
    </source>
</evidence>
<evidence type="ECO:0000313" key="15">
    <source>
        <dbReference type="Proteomes" id="UP000051645"/>
    </source>
</evidence>
<reference evidence="15 16" key="1">
    <citation type="journal article" date="2015" name="Genome Announc.">
        <title>Expanding the biotechnology potential of lactobacilli through comparative genomics of 213 strains and associated genera.</title>
        <authorList>
            <person name="Sun Z."/>
            <person name="Harris H.M."/>
            <person name="McCann A."/>
            <person name="Guo C."/>
            <person name="Argimon S."/>
            <person name="Zhang W."/>
            <person name="Yang X."/>
            <person name="Jeffery I.B."/>
            <person name="Cooney J.C."/>
            <person name="Kagawa T.F."/>
            <person name="Liu W."/>
            <person name="Song Y."/>
            <person name="Salvetti E."/>
            <person name="Wrobel A."/>
            <person name="Rasinkangas P."/>
            <person name="Parkhill J."/>
            <person name="Rea M.C."/>
            <person name="O'Sullivan O."/>
            <person name="Ritari J."/>
            <person name="Douillard F.P."/>
            <person name="Paul Ross R."/>
            <person name="Yang R."/>
            <person name="Briner A.E."/>
            <person name="Felis G.E."/>
            <person name="de Vos W.M."/>
            <person name="Barrangou R."/>
            <person name="Klaenhammer T.R."/>
            <person name="Caufield P.W."/>
            <person name="Cui Y."/>
            <person name="Zhang H."/>
            <person name="O'Toole P.W."/>
        </authorList>
    </citation>
    <scope>NUCLEOTIDE SEQUENCE [LARGE SCALE GENOMIC DNA]</scope>
    <source>
        <strain evidence="13 16">ATCC BAA-66</strain>
        <strain evidence="14 15">DSM 13344</strain>
    </source>
</reference>
<feature type="transmembrane region" description="Helical" evidence="11">
    <location>
        <begin position="394"/>
        <end position="413"/>
    </location>
</feature>
<dbReference type="CDD" id="cd23081">
    <property type="entry name" value="cpPDZ_EcRseP-like"/>
    <property type="match status" value="1"/>
</dbReference>
<keyword evidence="4" id="KW-0645">Protease</keyword>